<comment type="caution">
    <text evidence="2">The sequence shown here is derived from an EMBL/GenBank/DDBJ whole genome shotgun (WGS) entry which is preliminary data.</text>
</comment>
<feature type="chain" id="PRO_5039396612" evidence="1">
    <location>
        <begin position="22"/>
        <end position="315"/>
    </location>
</feature>
<dbReference type="CDD" id="cd13121">
    <property type="entry name" value="BF2867_like_C"/>
    <property type="match status" value="1"/>
</dbReference>
<evidence type="ECO:0000256" key="1">
    <source>
        <dbReference type="SAM" id="SignalP"/>
    </source>
</evidence>
<keyword evidence="1" id="KW-0732">Signal</keyword>
<dbReference type="Gene3D" id="2.60.40.2630">
    <property type="match status" value="1"/>
</dbReference>
<proteinExistence type="predicted"/>
<evidence type="ECO:0000313" key="2">
    <source>
        <dbReference type="EMBL" id="MBO8468046.1"/>
    </source>
</evidence>
<dbReference type="Pfam" id="PF13149">
    <property type="entry name" value="Mfa_like_1"/>
    <property type="match status" value="1"/>
</dbReference>
<gene>
    <name evidence="2" type="ORF">IAB99_09885</name>
</gene>
<accession>A0A9D9NC38</accession>
<name>A0A9D9NC38_9BACT</name>
<feature type="signal peptide" evidence="1">
    <location>
        <begin position="1"/>
        <end position="21"/>
    </location>
</feature>
<dbReference type="AlphaFoldDB" id="A0A9D9NC38"/>
<dbReference type="Proteomes" id="UP000823660">
    <property type="component" value="Unassembled WGS sequence"/>
</dbReference>
<dbReference type="InterPro" id="IPR025049">
    <property type="entry name" value="Mfa-like_1"/>
</dbReference>
<dbReference type="InterPro" id="IPR042278">
    <property type="entry name" value="Mfa-like_1_N"/>
</dbReference>
<dbReference type="EMBL" id="JADIMH010000068">
    <property type="protein sequence ID" value="MBO8468046.1"/>
    <property type="molecule type" value="Genomic_DNA"/>
</dbReference>
<organism evidence="2 3">
    <name type="scientific">Candidatus Cryptobacteroides faecipullorum</name>
    <dbReference type="NCBI Taxonomy" id="2840764"/>
    <lineage>
        <taxon>Bacteria</taxon>
        <taxon>Pseudomonadati</taxon>
        <taxon>Bacteroidota</taxon>
        <taxon>Bacteroidia</taxon>
        <taxon>Bacteroidales</taxon>
        <taxon>Candidatus Cryptobacteroides</taxon>
    </lineage>
</organism>
<reference evidence="2" key="1">
    <citation type="submission" date="2020-10" db="EMBL/GenBank/DDBJ databases">
        <authorList>
            <person name="Gilroy R."/>
        </authorList>
    </citation>
    <scope>NUCLEOTIDE SEQUENCE</scope>
    <source>
        <strain evidence="2">B1-15692</strain>
    </source>
</reference>
<reference evidence="2" key="2">
    <citation type="journal article" date="2021" name="PeerJ">
        <title>Extensive microbial diversity within the chicken gut microbiome revealed by metagenomics and culture.</title>
        <authorList>
            <person name="Gilroy R."/>
            <person name="Ravi A."/>
            <person name="Getino M."/>
            <person name="Pursley I."/>
            <person name="Horton D.L."/>
            <person name="Alikhan N.F."/>
            <person name="Baker D."/>
            <person name="Gharbi K."/>
            <person name="Hall N."/>
            <person name="Watson M."/>
            <person name="Adriaenssens E.M."/>
            <person name="Foster-Nyarko E."/>
            <person name="Jarju S."/>
            <person name="Secka A."/>
            <person name="Antonio M."/>
            <person name="Oren A."/>
            <person name="Chaudhuri R.R."/>
            <person name="La Ragione R."/>
            <person name="Hildebrand F."/>
            <person name="Pallen M.J."/>
        </authorList>
    </citation>
    <scope>NUCLEOTIDE SEQUENCE</scope>
    <source>
        <strain evidence="2">B1-15692</strain>
    </source>
</reference>
<dbReference type="PROSITE" id="PS51257">
    <property type="entry name" value="PROKAR_LIPOPROTEIN"/>
    <property type="match status" value="1"/>
</dbReference>
<dbReference type="CDD" id="cd13120">
    <property type="entry name" value="BF2867_like_N"/>
    <property type="match status" value="1"/>
</dbReference>
<sequence>MRKMRHILYSLLAASLMTACTQDEHTGGSLPEGRVPMVLNAGGLQVTATPDTRGIFDGDWSDVTQIAVTETSTDEGKKTYTVTPAADYSTAELVPEDEANTIWWNYNNEEKDIIAWHPVDKKMPQVGGSWMVTADQRDGIPVDEDLLYASGQVTLQNPYLTFRHLLSKVVINICQSDYLQNYSPTDVEVTMDNIRLDGKLELGIYEELILNNDGGTGTIVHPHRCDQAASGYFATYEALVMPQTVTMDNKNIIIQVDDVQYVWEISLQTIVNNSFDSGCQYTFNITVDAKGLEVSVAQSTTWTDGNSGSGSVVLP</sequence>
<protein>
    <submittedName>
        <fullName evidence="2">Fimbrillin family protein</fullName>
    </submittedName>
</protein>
<evidence type="ECO:0000313" key="3">
    <source>
        <dbReference type="Proteomes" id="UP000823660"/>
    </source>
</evidence>
<dbReference type="Gene3D" id="2.60.40.2620">
    <property type="entry name" value="Fimbrillin-like"/>
    <property type="match status" value="1"/>
</dbReference>